<dbReference type="InterPro" id="IPR002104">
    <property type="entry name" value="Integrase_catalytic"/>
</dbReference>
<dbReference type="InterPro" id="IPR011010">
    <property type="entry name" value="DNA_brk_join_enz"/>
</dbReference>
<comment type="similarity">
    <text evidence="1">Belongs to the 'phage' integrase family.</text>
</comment>
<dbReference type="PANTHER" id="PTHR30629">
    <property type="entry name" value="PROPHAGE INTEGRASE"/>
    <property type="match status" value="1"/>
</dbReference>
<sequence length="381" mass="42941">MTKRRERGEGSLYWDSSRERWIAEVTVGWMSNGKRRTRKTSGKTKTEAKEKLRELIRDLDDGLPAESPNYRVADAVEAWLTYGLPGRSPETVQNYRNLASVHIVPGLGKRRLRDLSAEDVDKWLADVATRVSTRTVRLLHSLLNRAVKHAQARDKVRRNVVALCDVPTGLEGRPSKSLTLEQAEAVLDAAESWPRMHAYVVLSLLVGARTEELRALRWEHVDLVGGPTAGTAAPRSISVWRSVREGGDTKTKRSRRTLALPLRAAVALRLHRLRFGRDAAPEALVFATRNGTELDAHNVRRDFRKVVRRAGLTPGEWTPRELRHSFVSLLSDNGVSLERIARLCGHSGTGVTEQVYRHQIRPVMEEAARAMDDIFARKPRE</sequence>
<evidence type="ECO:0000256" key="3">
    <source>
        <dbReference type="ARBA" id="ARBA00023125"/>
    </source>
</evidence>
<dbReference type="InterPro" id="IPR013762">
    <property type="entry name" value="Integrase-like_cat_sf"/>
</dbReference>
<dbReference type="InterPro" id="IPR044068">
    <property type="entry name" value="CB"/>
</dbReference>
<organism evidence="8 9">
    <name type="scientific">Prauserella alba</name>
    <dbReference type="NCBI Taxonomy" id="176898"/>
    <lineage>
        <taxon>Bacteria</taxon>
        <taxon>Bacillati</taxon>
        <taxon>Actinomycetota</taxon>
        <taxon>Actinomycetes</taxon>
        <taxon>Pseudonocardiales</taxon>
        <taxon>Pseudonocardiaceae</taxon>
        <taxon>Prauserella</taxon>
    </lineage>
</organism>
<dbReference type="InterPro" id="IPR010998">
    <property type="entry name" value="Integrase_recombinase_N"/>
</dbReference>
<evidence type="ECO:0000259" key="6">
    <source>
        <dbReference type="PROSITE" id="PS51898"/>
    </source>
</evidence>
<dbReference type="CDD" id="cd01189">
    <property type="entry name" value="INT_ICEBs1_C_like"/>
    <property type="match status" value="1"/>
</dbReference>
<comment type="caution">
    <text evidence="8">The sequence shown here is derived from an EMBL/GenBank/DDBJ whole genome shotgun (WGS) entry which is preliminary data.</text>
</comment>
<accession>A0ABN1VF62</accession>
<evidence type="ECO:0000256" key="1">
    <source>
        <dbReference type="ARBA" id="ARBA00008857"/>
    </source>
</evidence>
<feature type="domain" description="Tyr recombinase" evidence="6">
    <location>
        <begin position="173"/>
        <end position="372"/>
    </location>
</feature>
<keyword evidence="4" id="KW-0233">DNA recombination</keyword>
<evidence type="ECO:0000313" key="9">
    <source>
        <dbReference type="Proteomes" id="UP001500467"/>
    </source>
</evidence>
<name>A0ABN1VF62_9PSEU</name>
<evidence type="ECO:0000259" key="7">
    <source>
        <dbReference type="PROSITE" id="PS51900"/>
    </source>
</evidence>
<keyword evidence="9" id="KW-1185">Reference proteome</keyword>
<dbReference type="Pfam" id="PF00589">
    <property type="entry name" value="Phage_integrase"/>
    <property type="match status" value="1"/>
</dbReference>
<keyword evidence="2" id="KW-0229">DNA integration</keyword>
<gene>
    <name evidence="8" type="ORF">GCM10009675_30910</name>
</gene>
<evidence type="ECO:0000313" key="8">
    <source>
        <dbReference type="EMBL" id="GAA1208789.1"/>
    </source>
</evidence>
<dbReference type="PROSITE" id="PS51900">
    <property type="entry name" value="CB"/>
    <property type="match status" value="1"/>
</dbReference>
<dbReference type="RefSeq" id="WP_253853990.1">
    <property type="nucleotide sequence ID" value="NZ_BAAALM010000010.1"/>
</dbReference>
<dbReference type="Proteomes" id="UP001500467">
    <property type="component" value="Unassembled WGS sequence"/>
</dbReference>
<dbReference type="SUPFAM" id="SSF56349">
    <property type="entry name" value="DNA breaking-rejoining enzymes"/>
    <property type="match status" value="1"/>
</dbReference>
<evidence type="ECO:0000256" key="5">
    <source>
        <dbReference type="PROSITE-ProRule" id="PRU01248"/>
    </source>
</evidence>
<dbReference type="Gene3D" id="1.10.443.10">
    <property type="entry name" value="Intergrase catalytic core"/>
    <property type="match status" value="1"/>
</dbReference>
<keyword evidence="3 5" id="KW-0238">DNA-binding</keyword>
<dbReference type="PROSITE" id="PS51898">
    <property type="entry name" value="TYR_RECOMBINASE"/>
    <property type="match status" value="1"/>
</dbReference>
<dbReference type="InterPro" id="IPR050808">
    <property type="entry name" value="Phage_Integrase"/>
</dbReference>
<dbReference type="Gene3D" id="1.10.150.130">
    <property type="match status" value="1"/>
</dbReference>
<dbReference type="PANTHER" id="PTHR30629:SF2">
    <property type="entry name" value="PROPHAGE INTEGRASE INTS-RELATED"/>
    <property type="match status" value="1"/>
</dbReference>
<reference evidence="8 9" key="1">
    <citation type="journal article" date="2019" name="Int. J. Syst. Evol. Microbiol.">
        <title>The Global Catalogue of Microorganisms (GCM) 10K type strain sequencing project: providing services to taxonomists for standard genome sequencing and annotation.</title>
        <authorList>
            <consortium name="The Broad Institute Genomics Platform"/>
            <consortium name="The Broad Institute Genome Sequencing Center for Infectious Disease"/>
            <person name="Wu L."/>
            <person name="Ma J."/>
        </authorList>
    </citation>
    <scope>NUCLEOTIDE SEQUENCE [LARGE SCALE GENOMIC DNA]</scope>
    <source>
        <strain evidence="8 9">JCM 13022</strain>
    </source>
</reference>
<proteinExistence type="inferred from homology"/>
<dbReference type="EMBL" id="BAAALM010000010">
    <property type="protein sequence ID" value="GAA1208789.1"/>
    <property type="molecule type" value="Genomic_DNA"/>
</dbReference>
<protein>
    <submittedName>
        <fullName evidence="8">Site-specific integrase</fullName>
    </submittedName>
</protein>
<feature type="domain" description="Core-binding (CB)" evidence="7">
    <location>
        <begin position="70"/>
        <end position="151"/>
    </location>
</feature>
<evidence type="ECO:0000256" key="4">
    <source>
        <dbReference type="ARBA" id="ARBA00023172"/>
    </source>
</evidence>
<evidence type="ECO:0000256" key="2">
    <source>
        <dbReference type="ARBA" id="ARBA00022908"/>
    </source>
</evidence>